<protein>
    <submittedName>
        <fullName evidence="1">Alanine dehydrogenase</fullName>
    </submittedName>
</protein>
<comment type="caution">
    <text evidence="1">The sequence shown here is derived from an EMBL/GenBank/DDBJ whole genome shotgun (WGS) entry which is preliminary data.</text>
</comment>
<organism evidence="1 2">
    <name type="scientific">Rubripirellula reticaptiva</name>
    <dbReference type="NCBI Taxonomy" id="2528013"/>
    <lineage>
        <taxon>Bacteria</taxon>
        <taxon>Pseudomonadati</taxon>
        <taxon>Planctomycetota</taxon>
        <taxon>Planctomycetia</taxon>
        <taxon>Pirellulales</taxon>
        <taxon>Pirellulaceae</taxon>
        <taxon>Rubripirellula</taxon>
    </lineage>
</organism>
<dbReference type="InterPro" id="IPR003462">
    <property type="entry name" value="ODC_Mu_crystall"/>
</dbReference>
<reference evidence="1 2" key="1">
    <citation type="submission" date="2019-02" db="EMBL/GenBank/DDBJ databases">
        <title>Deep-cultivation of Planctomycetes and their phenomic and genomic characterization uncovers novel biology.</title>
        <authorList>
            <person name="Wiegand S."/>
            <person name="Jogler M."/>
            <person name="Boedeker C."/>
            <person name="Pinto D."/>
            <person name="Vollmers J."/>
            <person name="Rivas-Marin E."/>
            <person name="Kohn T."/>
            <person name="Peeters S.H."/>
            <person name="Heuer A."/>
            <person name="Rast P."/>
            <person name="Oberbeckmann S."/>
            <person name="Bunk B."/>
            <person name="Jeske O."/>
            <person name="Meyerdierks A."/>
            <person name="Storesund J.E."/>
            <person name="Kallscheuer N."/>
            <person name="Luecker S."/>
            <person name="Lage O.M."/>
            <person name="Pohl T."/>
            <person name="Merkel B.J."/>
            <person name="Hornburger P."/>
            <person name="Mueller R.-W."/>
            <person name="Bruemmer F."/>
            <person name="Labrenz M."/>
            <person name="Spormann A.M."/>
            <person name="Op Den Camp H."/>
            <person name="Overmann J."/>
            <person name="Amann R."/>
            <person name="Jetten M.S.M."/>
            <person name="Mascher T."/>
            <person name="Medema M.H."/>
            <person name="Devos D.P."/>
            <person name="Kaster A.-K."/>
            <person name="Ovreas L."/>
            <person name="Rohde M."/>
            <person name="Galperin M.Y."/>
            <person name="Jogler C."/>
        </authorList>
    </citation>
    <scope>NUCLEOTIDE SEQUENCE [LARGE SCALE GENOMIC DNA]</scope>
    <source>
        <strain evidence="1 2">Poly59</strain>
    </source>
</reference>
<dbReference type="PANTHER" id="PTHR13812:SF19">
    <property type="entry name" value="KETIMINE REDUCTASE MU-CRYSTALLIN"/>
    <property type="match status" value="1"/>
</dbReference>
<dbReference type="GO" id="GO:0005737">
    <property type="term" value="C:cytoplasm"/>
    <property type="evidence" value="ECO:0007669"/>
    <property type="project" value="TreeGrafter"/>
</dbReference>
<gene>
    <name evidence="1" type="ORF">Poly59_19030</name>
</gene>
<proteinExistence type="predicted"/>
<evidence type="ECO:0000313" key="1">
    <source>
        <dbReference type="EMBL" id="TWU55603.1"/>
    </source>
</evidence>
<dbReference type="AlphaFoldDB" id="A0A5C6F1A0"/>
<keyword evidence="2" id="KW-1185">Reference proteome</keyword>
<dbReference type="InterPro" id="IPR036291">
    <property type="entry name" value="NAD(P)-bd_dom_sf"/>
</dbReference>
<name>A0A5C6F1A0_9BACT</name>
<dbReference type="Pfam" id="PF02423">
    <property type="entry name" value="OCD_Mu_crystall"/>
    <property type="match status" value="1"/>
</dbReference>
<accession>A0A5C6F1A0</accession>
<dbReference type="Gene3D" id="3.40.50.720">
    <property type="entry name" value="NAD(P)-binding Rossmann-like Domain"/>
    <property type="match status" value="1"/>
</dbReference>
<dbReference type="SUPFAM" id="SSF51735">
    <property type="entry name" value="NAD(P)-binding Rossmann-fold domains"/>
    <property type="match status" value="1"/>
</dbReference>
<dbReference type="Proteomes" id="UP000317977">
    <property type="component" value="Unassembled WGS sequence"/>
</dbReference>
<dbReference type="PANTHER" id="PTHR13812">
    <property type="entry name" value="KETIMINE REDUCTASE MU-CRYSTALLIN"/>
    <property type="match status" value="1"/>
</dbReference>
<sequence>MCTPGWPVSRFNRTGVFWSGTCNSYGYSDSIKRRCDATMRHQNPQDDPQGKAMALHEIKCRFFSQEDLLGAGCLDINMAIEAAENAMLAYASGDVLFPEKIVQIFNDETQERINCLPATFKNEKVCGVKWVSVFPPNPVKYGMQNLSAVIILSEIEHGFPIAFMEGTLCSNIRVGTMGAIAAKHLAKKDSESIGFIGAGEQAKMHLIAMKTVLPGLRLCRIAAKDPAEEIQFVKEMSTILPTLKFESTNSDLERATSDADVIVTATSAQAPLLKAAWMKPGAFYSHIGGWEDEYAVAAACEKIVCDDWDTVKHRTQTLSRMYKDGELTDADIHCNLIDLINGKKEGRVNDQERTYFNAVGLAYVDVGIAMAMHNRAMEAGMGQDLQVQHDMIFEHARLKDWVRV</sequence>
<dbReference type="Gene3D" id="3.30.1780.10">
    <property type="entry name" value="ornithine cyclodeaminase, domain 1"/>
    <property type="match status" value="1"/>
</dbReference>
<dbReference type="InterPro" id="IPR023401">
    <property type="entry name" value="ODC_N"/>
</dbReference>
<dbReference type="EMBL" id="SJPX01000002">
    <property type="protein sequence ID" value="TWU55603.1"/>
    <property type="molecule type" value="Genomic_DNA"/>
</dbReference>
<evidence type="ECO:0000313" key="2">
    <source>
        <dbReference type="Proteomes" id="UP000317977"/>
    </source>
</evidence>